<proteinExistence type="predicted"/>
<dbReference type="AlphaFoldDB" id="A0A1I3U9P5"/>
<dbReference type="EMBL" id="FORU01000016">
    <property type="protein sequence ID" value="SFJ78481.1"/>
    <property type="molecule type" value="Genomic_DNA"/>
</dbReference>
<gene>
    <name evidence="2" type="ORF">SAMN04487893_11633</name>
</gene>
<dbReference type="SUPFAM" id="SSF55729">
    <property type="entry name" value="Acyl-CoA N-acyltransferases (Nat)"/>
    <property type="match status" value="1"/>
</dbReference>
<evidence type="ECO:0000259" key="1">
    <source>
        <dbReference type="PROSITE" id="PS51186"/>
    </source>
</evidence>
<keyword evidence="3" id="KW-1185">Reference proteome</keyword>
<dbReference type="GO" id="GO:0016747">
    <property type="term" value="F:acyltransferase activity, transferring groups other than amino-acyl groups"/>
    <property type="evidence" value="ECO:0007669"/>
    <property type="project" value="InterPro"/>
</dbReference>
<protein>
    <submittedName>
        <fullName evidence="2">N-acetylglutamate synthase, GNAT family</fullName>
    </submittedName>
</protein>
<evidence type="ECO:0000313" key="3">
    <source>
        <dbReference type="Proteomes" id="UP000243887"/>
    </source>
</evidence>
<accession>A0A1I3U9P5</accession>
<dbReference type="InterPro" id="IPR000182">
    <property type="entry name" value="GNAT_dom"/>
</dbReference>
<dbReference type="Proteomes" id="UP000243887">
    <property type="component" value="Unassembled WGS sequence"/>
</dbReference>
<organism evidence="2 3">
    <name type="scientific">Myroides guanonis</name>
    <dbReference type="NCBI Taxonomy" id="1150112"/>
    <lineage>
        <taxon>Bacteria</taxon>
        <taxon>Pseudomonadati</taxon>
        <taxon>Bacteroidota</taxon>
        <taxon>Flavobacteriia</taxon>
        <taxon>Flavobacteriales</taxon>
        <taxon>Flavobacteriaceae</taxon>
        <taxon>Myroides</taxon>
    </lineage>
</organism>
<evidence type="ECO:0000313" key="2">
    <source>
        <dbReference type="EMBL" id="SFJ78481.1"/>
    </source>
</evidence>
<dbReference type="CDD" id="cd04301">
    <property type="entry name" value="NAT_SF"/>
    <property type="match status" value="1"/>
</dbReference>
<name>A0A1I3U9P5_9FLAO</name>
<sequence>MNIREYQVNDESILLDVLSLLIPEYFAKSELLDFKAYLQNELEYYYVVEIEDKIVGAGGFNVLEERNVVRISWDFVHTDFRGYGIGNRLISFRLNLIKELLPNFKVEVRTSQMAYLFYQKHGFKLKEVIVNYWAEGFDLYAMELV</sequence>
<dbReference type="STRING" id="1150112.SAMN04487893_11633"/>
<reference evidence="3" key="1">
    <citation type="submission" date="2016-10" db="EMBL/GenBank/DDBJ databases">
        <authorList>
            <person name="Varghese N."/>
            <person name="Submissions S."/>
        </authorList>
    </citation>
    <scope>NUCLEOTIDE SEQUENCE [LARGE SCALE GENOMIC DNA]</scope>
    <source>
        <strain evidence="3">DSM 26542</strain>
    </source>
</reference>
<feature type="domain" description="N-acetyltransferase" evidence="1">
    <location>
        <begin position="1"/>
        <end position="145"/>
    </location>
</feature>
<dbReference type="RefSeq" id="WP_090680801.1">
    <property type="nucleotide sequence ID" value="NZ_FORU01000016.1"/>
</dbReference>
<dbReference type="OrthoDB" id="961272at2"/>
<dbReference type="Pfam" id="PF13673">
    <property type="entry name" value="Acetyltransf_10"/>
    <property type="match status" value="1"/>
</dbReference>
<dbReference type="Gene3D" id="3.40.630.30">
    <property type="match status" value="1"/>
</dbReference>
<dbReference type="InterPro" id="IPR016181">
    <property type="entry name" value="Acyl_CoA_acyltransferase"/>
</dbReference>
<dbReference type="PROSITE" id="PS51186">
    <property type="entry name" value="GNAT"/>
    <property type="match status" value="1"/>
</dbReference>